<evidence type="ECO:0000256" key="6">
    <source>
        <dbReference type="ARBA" id="ARBA00047628"/>
    </source>
</evidence>
<keyword evidence="4" id="KW-0704">Schiff base</keyword>
<organism evidence="7 8">
    <name type="scientific">Novipirellula herctigrandis</name>
    <dbReference type="NCBI Taxonomy" id="2527986"/>
    <lineage>
        <taxon>Bacteria</taxon>
        <taxon>Pseudomonadati</taxon>
        <taxon>Planctomycetota</taxon>
        <taxon>Planctomycetia</taxon>
        <taxon>Pirellulales</taxon>
        <taxon>Pirellulaceae</taxon>
        <taxon>Novipirellula</taxon>
    </lineage>
</organism>
<reference evidence="7 8" key="1">
    <citation type="submission" date="2019-02" db="EMBL/GenBank/DDBJ databases">
        <title>Deep-cultivation of Planctomycetes and their phenomic and genomic characterization uncovers novel biology.</title>
        <authorList>
            <person name="Wiegand S."/>
            <person name="Jogler M."/>
            <person name="Boedeker C."/>
            <person name="Pinto D."/>
            <person name="Vollmers J."/>
            <person name="Rivas-Marin E."/>
            <person name="Kohn T."/>
            <person name="Peeters S.H."/>
            <person name="Heuer A."/>
            <person name="Rast P."/>
            <person name="Oberbeckmann S."/>
            <person name="Bunk B."/>
            <person name="Jeske O."/>
            <person name="Meyerdierks A."/>
            <person name="Storesund J.E."/>
            <person name="Kallscheuer N."/>
            <person name="Luecker S."/>
            <person name="Lage O.M."/>
            <person name="Pohl T."/>
            <person name="Merkel B.J."/>
            <person name="Hornburger P."/>
            <person name="Mueller R.-W."/>
            <person name="Bruemmer F."/>
            <person name="Labrenz M."/>
            <person name="Spormann A.M."/>
            <person name="Op Den Camp H."/>
            <person name="Overmann J."/>
            <person name="Amann R."/>
            <person name="Jetten M.S.M."/>
            <person name="Mascher T."/>
            <person name="Medema M.H."/>
            <person name="Devos D.P."/>
            <person name="Kaster A.-K."/>
            <person name="Ovreas L."/>
            <person name="Rohde M."/>
            <person name="Galperin M.Y."/>
            <person name="Jogler C."/>
        </authorList>
    </citation>
    <scope>NUCLEOTIDE SEQUENCE [LARGE SCALE GENOMIC DNA]</scope>
    <source>
        <strain evidence="7 8">CA13</strain>
    </source>
</reference>
<dbReference type="GO" id="GO:0016829">
    <property type="term" value="F:lyase activity"/>
    <property type="evidence" value="ECO:0007669"/>
    <property type="project" value="UniProtKB-KW"/>
</dbReference>
<proteinExistence type="predicted"/>
<sequence length="259" mass="28347">MRDLLVSVRDIAEFEQAIAAKVQIIDFKEPNHGALAAVDPLVWHRASAIVVAWGGALMHPIGKLRSKHSLLSAALGESEDYGKIIDQLPQTFRFAKVGPSGIDCPKRLARLWRDAHHRLACRNAAAELVPVAYADHQLAGCVAPERIFQLAAELGFKRCLIDTFEKNGAGSLDLLSFDRFVRLQRIAEAANMKWSLAGSMRLESVDLLNSVGIHPDCFAVRGDVCDPDSKIGRRGKLNAARLKAWVEKVGLLSSPIQLG</sequence>
<dbReference type="OrthoDB" id="289419at2"/>
<dbReference type="EC" id="4.2.3.153" evidence="2"/>
<comment type="caution">
    <text evidence="7">The sequence shown here is derived from an EMBL/GenBank/DDBJ whole genome shotgun (WGS) entry which is preliminary data.</text>
</comment>
<comment type="catalytic activity">
    <reaction evidence="6">
        <text>2 D-glyceraldehyde 3-phosphate = 4-(hydroxymethyl)-2-furancarboxaldehyde phosphate + phosphate + 2 H2O</text>
        <dbReference type="Rhea" id="RHEA:43536"/>
        <dbReference type="ChEBI" id="CHEBI:15377"/>
        <dbReference type="ChEBI" id="CHEBI:43474"/>
        <dbReference type="ChEBI" id="CHEBI:59776"/>
        <dbReference type="ChEBI" id="CHEBI:83407"/>
        <dbReference type="EC" id="4.2.3.153"/>
    </reaction>
</comment>
<evidence type="ECO:0000313" key="7">
    <source>
        <dbReference type="EMBL" id="TWT76701.1"/>
    </source>
</evidence>
<dbReference type="AlphaFoldDB" id="A0A5C5YNZ9"/>
<dbReference type="Proteomes" id="UP000315010">
    <property type="component" value="Unassembled WGS sequence"/>
</dbReference>
<evidence type="ECO:0000256" key="5">
    <source>
        <dbReference type="ARBA" id="ARBA00032523"/>
    </source>
</evidence>
<protein>
    <recommendedName>
        <fullName evidence="2">(5-formylfuran-3-yl)methyl phosphate synthase</fullName>
        <ecNumber evidence="2">4.2.3.153</ecNumber>
    </recommendedName>
    <alternativeName>
        <fullName evidence="5">4-(hydroxymethyl)-2-furancarboxaldehyde-phosphate synthase</fullName>
    </alternativeName>
</protein>
<evidence type="ECO:0000256" key="4">
    <source>
        <dbReference type="ARBA" id="ARBA00023270"/>
    </source>
</evidence>
<accession>A0A5C5YNZ9</accession>
<evidence type="ECO:0000256" key="3">
    <source>
        <dbReference type="ARBA" id="ARBA00023239"/>
    </source>
</evidence>
<evidence type="ECO:0000256" key="2">
    <source>
        <dbReference type="ARBA" id="ARBA00012553"/>
    </source>
</evidence>
<gene>
    <name evidence="7" type="ORF">CA13_71980</name>
</gene>
<comment type="function">
    <text evidence="1">Catalyzes the formation of 4-(hydroxymethyl)-2-furancarboxaldehyde phosphate (4-HFC-P) from two molecules of glyceraldehyde-3-P (GA-3-P).</text>
</comment>
<dbReference type="EMBL" id="SJPJ01000002">
    <property type="protein sequence ID" value="TWT76701.1"/>
    <property type="molecule type" value="Genomic_DNA"/>
</dbReference>
<keyword evidence="3" id="KW-0456">Lyase</keyword>
<dbReference type="Pfam" id="PF04476">
    <property type="entry name" value="4HFCP_synth"/>
    <property type="match status" value="1"/>
</dbReference>
<evidence type="ECO:0000313" key="8">
    <source>
        <dbReference type="Proteomes" id="UP000315010"/>
    </source>
</evidence>
<name>A0A5C5YNZ9_9BACT</name>
<evidence type="ECO:0000256" key="1">
    <source>
        <dbReference type="ARBA" id="ARBA00003810"/>
    </source>
</evidence>
<dbReference type="InterPro" id="IPR007565">
    <property type="entry name" value="4HFCP_synth"/>
</dbReference>
<keyword evidence="8" id="KW-1185">Reference proteome</keyword>
<dbReference type="RefSeq" id="WP_146404424.1">
    <property type="nucleotide sequence ID" value="NZ_SJPJ01000002.1"/>
</dbReference>